<feature type="coiled-coil region" evidence="1">
    <location>
        <begin position="451"/>
        <end position="479"/>
    </location>
</feature>
<keyword evidence="1" id="KW-0175">Coiled coil</keyword>
<evidence type="ECO:0000313" key="3">
    <source>
        <dbReference type="Proteomes" id="UP000009168"/>
    </source>
</evidence>
<dbReference type="GeneID" id="7839193"/>
<dbReference type="RefSeq" id="XP_001027253.2">
    <property type="nucleotide sequence ID" value="XM_001027253.2"/>
</dbReference>
<evidence type="ECO:0000313" key="2">
    <source>
        <dbReference type="EMBL" id="EAS07011.2"/>
    </source>
</evidence>
<dbReference type="Proteomes" id="UP000009168">
    <property type="component" value="Unassembled WGS sequence"/>
</dbReference>
<gene>
    <name evidence="2" type="ORF">TTHERM_00842370</name>
</gene>
<proteinExistence type="predicted"/>
<protein>
    <submittedName>
        <fullName evidence="2">Uncharacterized protein</fullName>
    </submittedName>
</protein>
<dbReference type="InParanoid" id="I7MMV0"/>
<accession>I7MMV0</accession>
<keyword evidence="3" id="KW-1185">Reference proteome</keyword>
<sequence>MHQQNTSVNIKSYSKNLDNNKQKQIWFFSKNEQFQENHFFNSDLVKKLLDYEWSNNVLNLHNIKRSLLLIYKEFEYEYYKMEDYERVKQETNQISNEAIKVLIKILKNKGIRMLAYDSTVPEIYNQIAQISEMFLCILYQAKILECYKLCIFQSSNSTQIDQLMQNEIEQSFLQQQFIKIFQENGIVPTHITFYCIEKIKLENAVQYFLYFDVVEQQIANLFLQKSLSFGRRLFDCYHKQQETIIQKIINFAIFDQQVFFSLAQRQSPEGQNEQIVYKIAGIWPDNIDEVMSAKINELFLDYGNQSSEDLKNNFSIQISKDTKNLKEQDYIEIDTKEYKYSVKLQVSQNTQFRYYSQNLCQNQLDFRCLQPSTIQIILEQLFNPSYFEVPSNQSGSFISSQQSYFKEFLDQFQQSSNRQNPTQVINENRSFFQINNDILQCVLYIVKLFGLQDLESININKKKQNNEITKEELDEYYTNKKYEFIDFNNCRLKYCLSIFYETFSDLPVITDQELSNKLQQQQEIDKKNFIENQSLQKSKKKKFHKDRRIKQIELIKNVCLSSSKELYFLQEYNEIENVLKQNQKYQNLQQDEFKLIQNIFIHIFSIQKCKNLIWCKKITLQGFNGQKPDQGQVSERTMQFFLSQTNDVQYQNLDHQIQIFKYKFNAENDSCYIYFDIKSKQLVKHINSMIQKNQIQTNISLLGIKTIIPIRYLKQQKNEIINQIKPEDQTRFSITYYTNPVFYYVKDKKKQVYCQIIGERHGNKLLNQKSEIKNDQCITFMEEHSHLQGDTSYLRDLIEHLNRKHYDQGRSQSKNPQFARSILYSPEQNNHISEFQLLHTQEIQGQIKLLKYYIKPIIKDLTSSYKFYEFNSQDIYDPDWWLTGWPLLYRSVFDMGDDQGYFIFSDDPNYILQQRQKEKKSNEEIENPFYFYVCSIDPRFDNFQLIESNHYAKIPSYYCRIRCIIFSQRQNSCSIF</sequence>
<dbReference type="EMBL" id="GG662249">
    <property type="protein sequence ID" value="EAS07011.2"/>
    <property type="molecule type" value="Genomic_DNA"/>
</dbReference>
<organism evidence="2 3">
    <name type="scientific">Tetrahymena thermophila (strain SB210)</name>
    <dbReference type="NCBI Taxonomy" id="312017"/>
    <lineage>
        <taxon>Eukaryota</taxon>
        <taxon>Sar</taxon>
        <taxon>Alveolata</taxon>
        <taxon>Ciliophora</taxon>
        <taxon>Intramacronucleata</taxon>
        <taxon>Oligohymenophorea</taxon>
        <taxon>Hymenostomatida</taxon>
        <taxon>Tetrahymenina</taxon>
        <taxon>Tetrahymenidae</taxon>
        <taxon>Tetrahymena</taxon>
    </lineage>
</organism>
<dbReference type="KEGG" id="tet:TTHERM_00842370"/>
<name>I7MMV0_TETTS</name>
<evidence type="ECO:0000256" key="1">
    <source>
        <dbReference type="SAM" id="Coils"/>
    </source>
</evidence>
<dbReference type="AlphaFoldDB" id="I7MMV0"/>
<reference evidence="3" key="1">
    <citation type="journal article" date="2006" name="PLoS Biol.">
        <title>Macronuclear genome sequence of the ciliate Tetrahymena thermophila, a model eukaryote.</title>
        <authorList>
            <person name="Eisen J.A."/>
            <person name="Coyne R.S."/>
            <person name="Wu M."/>
            <person name="Wu D."/>
            <person name="Thiagarajan M."/>
            <person name="Wortman J.R."/>
            <person name="Badger J.H."/>
            <person name="Ren Q."/>
            <person name="Amedeo P."/>
            <person name="Jones K.M."/>
            <person name="Tallon L.J."/>
            <person name="Delcher A.L."/>
            <person name="Salzberg S.L."/>
            <person name="Silva J.C."/>
            <person name="Haas B.J."/>
            <person name="Majoros W.H."/>
            <person name="Farzad M."/>
            <person name="Carlton J.M."/>
            <person name="Smith R.K. Jr."/>
            <person name="Garg J."/>
            <person name="Pearlman R.E."/>
            <person name="Karrer K.M."/>
            <person name="Sun L."/>
            <person name="Manning G."/>
            <person name="Elde N.C."/>
            <person name="Turkewitz A.P."/>
            <person name="Asai D.J."/>
            <person name="Wilkes D.E."/>
            <person name="Wang Y."/>
            <person name="Cai H."/>
            <person name="Collins K."/>
            <person name="Stewart B.A."/>
            <person name="Lee S.R."/>
            <person name="Wilamowska K."/>
            <person name="Weinberg Z."/>
            <person name="Ruzzo W.L."/>
            <person name="Wloga D."/>
            <person name="Gaertig J."/>
            <person name="Frankel J."/>
            <person name="Tsao C.-C."/>
            <person name="Gorovsky M.A."/>
            <person name="Keeling P.J."/>
            <person name="Waller R.F."/>
            <person name="Patron N.J."/>
            <person name="Cherry J.M."/>
            <person name="Stover N.A."/>
            <person name="Krieger C.J."/>
            <person name="del Toro C."/>
            <person name="Ryder H.F."/>
            <person name="Williamson S.C."/>
            <person name="Barbeau R.A."/>
            <person name="Hamilton E.P."/>
            <person name="Orias E."/>
        </authorList>
    </citation>
    <scope>NUCLEOTIDE SEQUENCE [LARGE SCALE GENOMIC DNA]</scope>
    <source>
        <strain evidence="3">SB210</strain>
    </source>
</reference>